<dbReference type="InterPro" id="IPR008949">
    <property type="entry name" value="Isoprenoid_synthase_dom_sf"/>
</dbReference>
<evidence type="ECO:0000256" key="1">
    <source>
        <dbReference type="ARBA" id="ARBA00001946"/>
    </source>
</evidence>
<dbReference type="Pfam" id="PF00348">
    <property type="entry name" value="polyprenyl_synt"/>
    <property type="match status" value="1"/>
</dbReference>
<evidence type="ECO:0000256" key="2">
    <source>
        <dbReference type="ARBA" id="ARBA00006706"/>
    </source>
</evidence>
<evidence type="ECO:0000256" key="7">
    <source>
        <dbReference type="RuleBase" id="RU004466"/>
    </source>
</evidence>
<dbReference type="GO" id="GO:0004337">
    <property type="term" value="F:(2E,6E)-farnesyl diphosphate synthase activity"/>
    <property type="evidence" value="ECO:0007669"/>
    <property type="project" value="UniProtKB-EC"/>
</dbReference>
<comment type="similarity">
    <text evidence="2 7">Belongs to the FPP/GGPP synthase family.</text>
</comment>
<evidence type="ECO:0000256" key="5">
    <source>
        <dbReference type="ARBA" id="ARBA00022842"/>
    </source>
</evidence>
<organism evidence="8 9">
    <name type="scientific">Pirellulimonas nuda</name>
    <dbReference type="NCBI Taxonomy" id="2528009"/>
    <lineage>
        <taxon>Bacteria</taxon>
        <taxon>Pseudomonadati</taxon>
        <taxon>Planctomycetota</taxon>
        <taxon>Planctomycetia</taxon>
        <taxon>Pirellulales</taxon>
        <taxon>Lacipirellulaceae</taxon>
        <taxon>Pirellulimonas</taxon>
    </lineage>
</organism>
<evidence type="ECO:0000256" key="3">
    <source>
        <dbReference type="ARBA" id="ARBA00022679"/>
    </source>
</evidence>
<keyword evidence="5" id="KW-0460">Magnesium</keyword>
<dbReference type="PANTHER" id="PTHR43281">
    <property type="entry name" value="FARNESYL DIPHOSPHATE SYNTHASE"/>
    <property type="match status" value="1"/>
</dbReference>
<dbReference type="CDD" id="cd00685">
    <property type="entry name" value="Trans_IPPS_HT"/>
    <property type="match status" value="1"/>
</dbReference>
<dbReference type="PROSITE" id="PS00723">
    <property type="entry name" value="POLYPRENYL_SYNTHASE_1"/>
    <property type="match status" value="1"/>
</dbReference>
<gene>
    <name evidence="8" type="ORF">Pla175_07040</name>
</gene>
<protein>
    <submittedName>
        <fullName evidence="8">Farnesyl diphosphate synthase</fullName>
        <ecNumber evidence="8">2.5.1.10</ecNumber>
    </submittedName>
</protein>
<dbReference type="EMBL" id="CP036291">
    <property type="protein sequence ID" value="QDU87345.1"/>
    <property type="molecule type" value="Genomic_DNA"/>
</dbReference>
<dbReference type="PANTHER" id="PTHR43281:SF1">
    <property type="entry name" value="FARNESYL DIPHOSPHATE SYNTHASE"/>
    <property type="match status" value="1"/>
</dbReference>
<dbReference type="SUPFAM" id="SSF48576">
    <property type="entry name" value="Terpenoid synthases"/>
    <property type="match status" value="1"/>
</dbReference>
<dbReference type="FunFam" id="1.10.600.10:FF:000001">
    <property type="entry name" value="Geranylgeranyl diphosphate synthase"/>
    <property type="match status" value="1"/>
</dbReference>
<keyword evidence="4" id="KW-0479">Metal-binding</keyword>
<comment type="cofactor">
    <cofactor evidence="1">
        <name>Mg(2+)</name>
        <dbReference type="ChEBI" id="CHEBI:18420"/>
    </cofactor>
</comment>
<dbReference type="NCBIfam" id="NF045485">
    <property type="entry name" value="FPPsyn"/>
    <property type="match status" value="1"/>
</dbReference>
<dbReference type="AlphaFoldDB" id="A0A518D7B6"/>
<dbReference type="PROSITE" id="PS00444">
    <property type="entry name" value="POLYPRENYL_SYNTHASE_2"/>
    <property type="match status" value="1"/>
</dbReference>
<evidence type="ECO:0000256" key="6">
    <source>
        <dbReference type="ARBA" id="ARBA00023229"/>
    </source>
</evidence>
<dbReference type="RefSeq" id="WP_231954178.1">
    <property type="nucleotide sequence ID" value="NZ_CP036291.1"/>
</dbReference>
<name>A0A518D7B6_9BACT</name>
<dbReference type="SFLD" id="SFLDS00005">
    <property type="entry name" value="Isoprenoid_Synthase_Type_I"/>
    <property type="match status" value="1"/>
</dbReference>
<keyword evidence="6" id="KW-0414">Isoprene biosynthesis</keyword>
<dbReference type="Gene3D" id="1.10.600.10">
    <property type="entry name" value="Farnesyl Diphosphate Synthase"/>
    <property type="match status" value="1"/>
</dbReference>
<proteinExistence type="inferred from homology"/>
<dbReference type="EC" id="2.5.1.10" evidence="8"/>
<dbReference type="KEGG" id="pnd:Pla175_07040"/>
<dbReference type="InterPro" id="IPR053378">
    <property type="entry name" value="Prenyl_diphosphate_synthase"/>
</dbReference>
<dbReference type="Proteomes" id="UP000317429">
    <property type="component" value="Chromosome"/>
</dbReference>
<sequence length="305" mass="31636">MTQLDITAESHTGRLSDDLHAIHVALDQSLRFGAGAPPRLAEAMRYAVLGPGKRLRPRLVLMAAEAVGGDPGVAMPAACAVEMIHAYSLVHDDLPAMDDDDLRRGRPTCHRAFDEATAVLVGDALQARAFELLATQIKPPAIAARCCAELARAAGAEQLVGGQADDLQGAAGGATIERLRAIHARKTGAMFVVSLRLGALIGGADDDQLAAVTEYGQQVGLAFQITDDLLDVSGAVEKVGKRLGKDADGGKLTYPVVLGAGPEGIAECRRRAEGAISAGCEAAQSLGPAAAPMLELAKSMLARDH</sequence>
<dbReference type="InterPro" id="IPR033749">
    <property type="entry name" value="Polyprenyl_synt_CS"/>
</dbReference>
<dbReference type="InterPro" id="IPR000092">
    <property type="entry name" value="Polyprenyl_synt"/>
</dbReference>
<dbReference type="GO" id="GO:0005737">
    <property type="term" value="C:cytoplasm"/>
    <property type="evidence" value="ECO:0007669"/>
    <property type="project" value="UniProtKB-ARBA"/>
</dbReference>
<reference evidence="8 9" key="1">
    <citation type="submission" date="2019-02" db="EMBL/GenBank/DDBJ databases">
        <title>Deep-cultivation of Planctomycetes and their phenomic and genomic characterization uncovers novel biology.</title>
        <authorList>
            <person name="Wiegand S."/>
            <person name="Jogler M."/>
            <person name="Boedeker C."/>
            <person name="Pinto D."/>
            <person name="Vollmers J."/>
            <person name="Rivas-Marin E."/>
            <person name="Kohn T."/>
            <person name="Peeters S.H."/>
            <person name="Heuer A."/>
            <person name="Rast P."/>
            <person name="Oberbeckmann S."/>
            <person name="Bunk B."/>
            <person name="Jeske O."/>
            <person name="Meyerdierks A."/>
            <person name="Storesund J.E."/>
            <person name="Kallscheuer N."/>
            <person name="Luecker S."/>
            <person name="Lage O.M."/>
            <person name="Pohl T."/>
            <person name="Merkel B.J."/>
            <person name="Hornburger P."/>
            <person name="Mueller R.-W."/>
            <person name="Bruemmer F."/>
            <person name="Labrenz M."/>
            <person name="Spormann A.M."/>
            <person name="Op den Camp H."/>
            <person name="Overmann J."/>
            <person name="Amann R."/>
            <person name="Jetten M.S.M."/>
            <person name="Mascher T."/>
            <person name="Medema M.H."/>
            <person name="Devos D.P."/>
            <person name="Kaster A.-K."/>
            <person name="Ovreas L."/>
            <person name="Rohde M."/>
            <person name="Galperin M.Y."/>
            <person name="Jogler C."/>
        </authorList>
    </citation>
    <scope>NUCLEOTIDE SEQUENCE [LARGE SCALE GENOMIC DNA]</scope>
    <source>
        <strain evidence="8 9">Pla175</strain>
    </source>
</reference>
<dbReference type="SFLD" id="SFLDG01017">
    <property type="entry name" value="Polyprenyl_Transferase_Like"/>
    <property type="match status" value="1"/>
</dbReference>
<evidence type="ECO:0000313" key="8">
    <source>
        <dbReference type="EMBL" id="QDU87345.1"/>
    </source>
</evidence>
<evidence type="ECO:0000313" key="9">
    <source>
        <dbReference type="Proteomes" id="UP000317429"/>
    </source>
</evidence>
<accession>A0A518D7B6</accession>
<keyword evidence="9" id="KW-1185">Reference proteome</keyword>
<evidence type="ECO:0000256" key="4">
    <source>
        <dbReference type="ARBA" id="ARBA00022723"/>
    </source>
</evidence>
<keyword evidence="3 7" id="KW-0808">Transferase</keyword>
<dbReference type="GO" id="GO:0046872">
    <property type="term" value="F:metal ion binding"/>
    <property type="evidence" value="ECO:0007669"/>
    <property type="project" value="UniProtKB-KW"/>
</dbReference>
<dbReference type="GO" id="GO:0016114">
    <property type="term" value="P:terpenoid biosynthetic process"/>
    <property type="evidence" value="ECO:0007669"/>
    <property type="project" value="UniProtKB-ARBA"/>
</dbReference>